<dbReference type="OrthoDB" id="3014581at2759"/>
<dbReference type="Proteomes" id="UP000799424">
    <property type="component" value="Unassembled WGS sequence"/>
</dbReference>
<dbReference type="PROSITE" id="PS00463">
    <property type="entry name" value="ZN2_CY6_FUNGAL_1"/>
    <property type="match status" value="1"/>
</dbReference>
<dbReference type="CDD" id="cd00067">
    <property type="entry name" value="GAL4"/>
    <property type="match status" value="1"/>
</dbReference>
<dbReference type="GO" id="GO:0000981">
    <property type="term" value="F:DNA-binding transcription factor activity, RNA polymerase II-specific"/>
    <property type="evidence" value="ECO:0007669"/>
    <property type="project" value="InterPro"/>
</dbReference>
<evidence type="ECO:0000256" key="3">
    <source>
        <dbReference type="ARBA" id="ARBA00023242"/>
    </source>
</evidence>
<proteinExistence type="predicted"/>
<dbReference type="Pfam" id="PF04082">
    <property type="entry name" value="Fungal_trans"/>
    <property type="match status" value="1"/>
</dbReference>
<feature type="compositionally biased region" description="Polar residues" evidence="4">
    <location>
        <begin position="46"/>
        <end position="67"/>
    </location>
</feature>
<feature type="region of interest" description="Disordered" evidence="4">
    <location>
        <begin position="45"/>
        <end position="67"/>
    </location>
</feature>
<dbReference type="PANTHER" id="PTHR31001:SF90">
    <property type="entry name" value="CENTROMERE DNA-BINDING PROTEIN COMPLEX CBF3 SUBUNIT B"/>
    <property type="match status" value="1"/>
</dbReference>
<evidence type="ECO:0000256" key="2">
    <source>
        <dbReference type="ARBA" id="ARBA00022723"/>
    </source>
</evidence>
<comment type="subcellular location">
    <subcellularLocation>
        <location evidence="1">Nucleus</location>
    </subcellularLocation>
</comment>
<sequence>MSASVPRERASRKGQFSCNFCRARKLRCDRPLPCTSCRSRGKTCEFNPTPSTLKSQQPRTPISTGQSPQILLPQVDQSPFLKVTSPPVSFPQTTAPTHVDLLAEIQALRKITQDLEQRVVQNSNSQQLHENGNHIFISEADSNPKYGLPTPVSSHGQVSEIVSHLQLVSMSQISQRLVGVDDIVFKIEHIRAIPQAPTFIAQLGKPTACVWLPTHAEAKVLLAHYIASISCIQHIIHQPSMSAVINDAYKQIEGQQALKPGHIIMLLSIIASATHVWVCCEDGKSDGALFLSSAQAHAQTSMWIKASHTVLNAAQNNSAIELETIQGIAILGCVVCNIEGVSLRYRSLLSTAMLLGREFGLHRIDQKSTAKGAVTLRTEMSRRVWWYLVATDWLMAARFGGSGEGVYQTHPHHMTVNKPCNINDSDIVDTEPLRSAPLDQPTDVSYFLQRLRLAEISRSIVDHNLINATSSNRPSYYAHIMAMDFELDLMIQNVPSFFNLDNYIGRSQTDGTGTIFIQAYMLNSMMHLQRCKLHLAYLTSGPSDNPAYAASRDACLKSAHQIIRAESQLLQSGHPFIQIRLRLAAILYGIFMASIVLLMDACLHRPATLEQEISSGDLAEALRMIRDVKSHSLAAATLHESLMQIVARYRTQQRLPAIGSPEHLETQLPPTPSSGSARPTSDYLDWGGDTGVLTGTFGNGVDQQANGLDDSIFLDQVQWDDLFTGLASSSFF</sequence>
<dbReference type="CDD" id="cd12148">
    <property type="entry name" value="fungal_TF_MHR"/>
    <property type="match status" value="1"/>
</dbReference>
<dbReference type="GO" id="GO:0003677">
    <property type="term" value="F:DNA binding"/>
    <property type="evidence" value="ECO:0007669"/>
    <property type="project" value="InterPro"/>
</dbReference>
<evidence type="ECO:0000313" key="6">
    <source>
        <dbReference type="EMBL" id="KAF2826049.1"/>
    </source>
</evidence>
<dbReference type="InterPro" id="IPR050613">
    <property type="entry name" value="Sec_Metabolite_Reg"/>
</dbReference>
<gene>
    <name evidence="6" type="ORF">CC86DRAFT_383004</name>
</gene>
<feature type="domain" description="Zn(2)-C6 fungal-type" evidence="5">
    <location>
        <begin position="17"/>
        <end position="46"/>
    </location>
</feature>
<dbReference type="PANTHER" id="PTHR31001">
    <property type="entry name" value="UNCHARACTERIZED TRANSCRIPTIONAL REGULATORY PROTEIN"/>
    <property type="match status" value="1"/>
</dbReference>
<dbReference type="EMBL" id="MU006227">
    <property type="protein sequence ID" value="KAF2826049.1"/>
    <property type="molecule type" value="Genomic_DNA"/>
</dbReference>
<dbReference type="Pfam" id="PF00172">
    <property type="entry name" value="Zn_clus"/>
    <property type="match status" value="1"/>
</dbReference>
<keyword evidence="7" id="KW-1185">Reference proteome</keyword>
<evidence type="ECO:0000259" key="5">
    <source>
        <dbReference type="PROSITE" id="PS50048"/>
    </source>
</evidence>
<dbReference type="InterPro" id="IPR007219">
    <property type="entry name" value="XnlR_reg_dom"/>
</dbReference>
<evidence type="ECO:0000313" key="7">
    <source>
        <dbReference type="Proteomes" id="UP000799424"/>
    </source>
</evidence>
<organism evidence="6 7">
    <name type="scientific">Ophiobolus disseminans</name>
    <dbReference type="NCBI Taxonomy" id="1469910"/>
    <lineage>
        <taxon>Eukaryota</taxon>
        <taxon>Fungi</taxon>
        <taxon>Dikarya</taxon>
        <taxon>Ascomycota</taxon>
        <taxon>Pezizomycotina</taxon>
        <taxon>Dothideomycetes</taxon>
        <taxon>Pleosporomycetidae</taxon>
        <taxon>Pleosporales</taxon>
        <taxon>Pleosporineae</taxon>
        <taxon>Phaeosphaeriaceae</taxon>
        <taxon>Ophiobolus</taxon>
    </lineage>
</organism>
<evidence type="ECO:0000256" key="1">
    <source>
        <dbReference type="ARBA" id="ARBA00004123"/>
    </source>
</evidence>
<reference evidence="6" key="1">
    <citation type="journal article" date="2020" name="Stud. Mycol.">
        <title>101 Dothideomycetes genomes: a test case for predicting lifestyles and emergence of pathogens.</title>
        <authorList>
            <person name="Haridas S."/>
            <person name="Albert R."/>
            <person name="Binder M."/>
            <person name="Bloem J."/>
            <person name="Labutti K."/>
            <person name="Salamov A."/>
            <person name="Andreopoulos B."/>
            <person name="Baker S."/>
            <person name="Barry K."/>
            <person name="Bills G."/>
            <person name="Bluhm B."/>
            <person name="Cannon C."/>
            <person name="Castanera R."/>
            <person name="Culley D."/>
            <person name="Daum C."/>
            <person name="Ezra D."/>
            <person name="Gonzalez J."/>
            <person name="Henrissat B."/>
            <person name="Kuo A."/>
            <person name="Liang C."/>
            <person name="Lipzen A."/>
            <person name="Lutzoni F."/>
            <person name="Magnuson J."/>
            <person name="Mondo S."/>
            <person name="Nolan M."/>
            <person name="Ohm R."/>
            <person name="Pangilinan J."/>
            <person name="Park H.-J."/>
            <person name="Ramirez L."/>
            <person name="Alfaro M."/>
            <person name="Sun H."/>
            <person name="Tritt A."/>
            <person name="Yoshinaga Y."/>
            <person name="Zwiers L.-H."/>
            <person name="Turgeon B."/>
            <person name="Goodwin S."/>
            <person name="Spatafora J."/>
            <person name="Crous P."/>
            <person name="Grigoriev I."/>
        </authorList>
    </citation>
    <scope>NUCLEOTIDE SEQUENCE</scope>
    <source>
        <strain evidence="6">CBS 113818</strain>
    </source>
</reference>
<keyword evidence="3" id="KW-0539">Nucleus</keyword>
<feature type="region of interest" description="Disordered" evidence="4">
    <location>
        <begin position="660"/>
        <end position="681"/>
    </location>
</feature>
<dbReference type="GO" id="GO:0008270">
    <property type="term" value="F:zinc ion binding"/>
    <property type="evidence" value="ECO:0007669"/>
    <property type="project" value="InterPro"/>
</dbReference>
<accession>A0A6A6ZZV8</accession>
<dbReference type="PROSITE" id="PS50048">
    <property type="entry name" value="ZN2_CY6_FUNGAL_2"/>
    <property type="match status" value="1"/>
</dbReference>
<evidence type="ECO:0000256" key="4">
    <source>
        <dbReference type="SAM" id="MobiDB-lite"/>
    </source>
</evidence>
<keyword evidence="2" id="KW-0479">Metal-binding</keyword>
<dbReference type="GO" id="GO:0005634">
    <property type="term" value="C:nucleus"/>
    <property type="evidence" value="ECO:0007669"/>
    <property type="project" value="UniProtKB-SubCell"/>
</dbReference>
<name>A0A6A6ZZV8_9PLEO</name>
<dbReference type="SMART" id="SM00066">
    <property type="entry name" value="GAL4"/>
    <property type="match status" value="1"/>
</dbReference>
<dbReference type="SUPFAM" id="SSF57701">
    <property type="entry name" value="Zn2/Cys6 DNA-binding domain"/>
    <property type="match status" value="1"/>
</dbReference>
<dbReference type="InterPro" id="IPR036864">
    <property type="entry name" value="Zn2-C6_fun-type_DNA-bd_sf"/>
</dbReference>
<dbReference type="GO" id="GO:0006351">
    <property type="term" value="P:DNA-templated transcription"/>
    <property type="evidence" value="ECO:0007669"/>
    <property type="project" value="InterPro"/>
</dbReference>
<protein>
    <recommendedName>
        <fullName evidence="5">Zn(2)-C6 fungal-type domain-containing protein</fullName>
    </recommendedName>
</protein>
<dbReference type="AlphaFoldDB" id="A0A6A6ZZV8"/>
<dbReference type="Gene3D" id="4.10.240.10">
    <property type="entry name" value="Zn(2)-C6 fungal-type DNA-binding domain"/>
    <property type="match status" value="1"/>
</dbReference>
<dbReference type="InterPro" id="IPR001138">
    <property type="entry name" value="Zn2Cys6_DnaBD"/>
</dbReference>